<accession>E4Z1L5</accession>
<dbReference type="Proteomes" id="UP000011014">
    <property type="component" value="Unassembled WGS sequence"/>
</dbReference>
<sequence>MASNRDREMLRREIERFRVSANEGFVPNRPVSPRAGNPNEPVGGHTWVSRELKGSRIFPLLLAERSEYYDRISFESRLDEYRQYDPNLRMFPPTMRTRHACFLAYDEWDLSRANMWFLDDFDAEDYEGPDGLGYRLSCMEERFR</sequence>
<dbReference type="AlphaFoldDB" id="E4Z1L5"/>
<organism evidence="1">
    <name type="scientific">Oikopleura dioica</name>
    <name type="common">Tunicate</name>
    <dbReference type="NCBI Taxonomy" id="34765"/>
    <lineage>
        <taxon>Eukaryota</taxon>
        <taxon>Metazoa</taxon>
        <taxon>Chordata</taxon>
        <taxon>Tunicata</taxon>
        <taxon>Appendicularia</taxon>
        <taxon>Copelata</taxon>
        <taxon>Oikopleuridae</taxon>
        <taxon>Oikopleura</taxon>
    </lineage>
</organism>
<reference evidence="1" key="1">
    <citation type="journal article" date="2010" name="Science">
        <title>Plasticity of animal genome architecture unmasked by rapid evolution of a pelagic tunicate.</title>
        <authorList>
            <person name="Denoeud F."/>
            <person name="Henriet S."/>
            <person name="Mungpakdee S."/>
            <person name="Aury J.M."/>
            <person name="Da Silva C."/>
            <person name="Brinkmann H."/>
            <person name="Mikhaleva J."/>
            <person name="Olsen L.C."/>
            <person name="Jubin C."/>
            <person name="Canestro C."/>
            <person name="Bouquet J.M."/>
            <person name="Danks G."/>
            <person name="Poulain J."/>
            <person name="Campsteijn C."/>
            <person name="Adamski M."/>
            <person name="Cross I."/>
            <person name="Yadetie F."/>
            <person name="Muffato M."/>
            <person name="Louis A."/>
            <person name="Butcher S."/>
            <person name="Tsagkogeorga G."/>
            <person name="Konrad A."/>
            <person name="Singh S."/>
            <person name="Jensen M.F."/>
            <person name="Cong E.H."/>
            <person name="Eikeseth-Otteraa H."/>
            <person name="Noel B."/>
            <person name="Anthouard V."/>
            <person name="Porcel B.M."/>
            <person name="Kachouri-Lafond R."/>
            <person name="Nishino A."/>
            <person name="Ugolini M."/>
            <person name="Chourrout P."/>
            <person name="Nishida H."/>
            <person name="Aasland R."/>
            <person name="Huzurbazar S."/>
            <person name="Westhof E."/>
            <person name="Delsuc F."/>
            <person name="Lehrach H."/>
            <person name="Reinhardt R."/>
            <person name="Weissenbach J."/>
            <person name="Roy S.W."/>
            <person name="Artiguenave F."/>
            <person name="Postlethwait J.H."/>
            <person name="Manak J.R."/>
            <person name="Thompson E.M."/>
            <person name="Jaillon O."/>
            <person name="Du Pasquier L."/>
            <person name="Boudinot P."/>
            <person name="Liberles D.A."/>
            <person name="Volff J.N."/>
            <person name="Philippe H."/>
            <person name="Lenhard B."/>
            <person name="Roest Crollius H."/>
            <person name="Wincker P."/>
            <person name="Chourrout D."/>
        </authorList>
    </citation>
    <scope>NUCLEOTIDE SEQUENCE [LARGE SCALE GENOMIC DNA]</scope>
</reference>
<dbReference type="EMBL" id="FN656518">
    <property type="protein sequence ID" value="CBY41593.1"/>
    <property type="molecule type" value="Genomic_DNA"/>
</dbReference>
<protein>
    <submittedName>
        <fullName evidence="1">Uncharacterized protein</fullName>
    </submittedName>
</protein>
<proteinExistence type="predicted"/>
<evidence type="ECO:0000313" key="1">
    <source>
        <dbReference type="EMBL" id="CBY41593.1"/>
    </source>
</evidence>
<name>E4Z1L5_OIKDI</name>
<gene>
    <name evidence="1" type="ORF">GSOID_T00023675001</name>
</gene>